<dbReference type="PRINTS" id="PR00038">
    <property type="entry name" value="HTHLUXR"/>
</dbReference>
<dbReference type="PANTHER" id="PTHR16305">
    <property type="entry name" value="TESTICULAR SOLUBLE ADENYLYL CYCLASE"/>
    <property type="match status" value="1"/>
</dbReference>
<proteinExistence type="predicted"/>
<comment type="caution">
    <text evidence="5">The sequence shown here is derived from an EMBL/GenBank/DDBJ whole genome shotgun (WGS) entry which is preliminary data.</text>
</comment>
<keyword evidence="1" id="KW-0547">Nucleotide-binding</keyword>
<dbReference type="Proteomes" id="UP001369736">
    <property type="component" value="Unassembled WGS sequence"/>
</dbReference>
<dbReference type="InterPro" id="IPR041664">
    <property type="entry name" value="AAA_16"/>
</dbReference>
<evidence type="ECO:0000313" key="5">
    <source>
        <dbReference type="EMBL" id="MEJ2859951.1"/>
    </source>
</evidence>
<dbReference type="RefSeq" id="WP_337699008.1">
    <property type="nucleotide sequence ID" value="NZ_JBBEGM010000001.1"/>
</dbReference>
<dbReference type="PANTHER" id="PTHR16305:SF35">
    <property type="entry name" value="TRANSCRIPTIONAL ACTIVATOR DOMAIN"/>
    <property type="match status" value="1"/>
</dbReference>
<dbReference type="Pfam" id="PF13191">
    <property type="entry name" value="AAA_16"/>
    <property type="match status" value="1"/>
</dbReference>
<dbReference type="InterPro" id="IPR016032">
    <property type="entry name" value="Sig_transdc_resp-reg_C-effctor"/>
</dbReference>
<dbReference type="CDD" id="cd06170">
    <property type="entry name" value="LuxR_C_like"/>
    <property type="match status" value="1"/>
</dbReference>
<evidence type="ECO:0000256" key="2">
    <source>
        <dbReference type="ARBA" id="ARBA00022840"/>
    </source>
</evidence>
<dbReference type="PROSITE" id="PS00622">
    <property type="entry name" value="HTH_LUXR_1"/>
    <property type="match status" value="1"/>
</dbReference>
<dbReference type="Gene3D" id="1.25.40.10">
    <property type="entry name" value="Tetratricopeptide repeat domain"/>
    <property type="match status" value="1"/>
</dbReference>
<dbReference type="InterPro" id="IPR036388">
    <property type="entry name" value="WH-like_DNA-bd_sf"/>
</dbReference>
<dbReference type="Pfam" id="PF00196">
    <property type="entry name" value="GerE"/>
    <property type="match status" value="1"/>
</dbReference>
<dbReference type="SUPFAM" id="SSF46894">
    <property type="entry name" value="C-terminal effector domain of the bipartite response regulators"/>
    <property type="match status" value="1"/>
</dbReference>
<dbReference type="Gene3D" id="3.40.50.300">
    <property type="entry name" value="P-loop containing nucleotide triphosphate hydrolases"/>
    <property type="match status" value="1"/>
</dbReference>
<dbReference type="PROSITE" id="PS50043">
    <property type="entry name" value="HTH_LUXR_2"/>
    <property type="match status" value="1"/>
</dbReference>
<accession>A0ABU8LXT6</accession>
<keyword evidence="2" id="KW-0067">ATP-binding</keyword>
<protein>
    <submittedName>
        <fullName evidence="5">AAA family ATPase</fullName>
    </submittedName>
</protein>
<dbReference type="EMBL" id="JBBEGM010000001">
    <property type="protein sequence ID" value="MEJ2859951.1"/>
    <property type="molecule type" value="Genomic_DNA"/>
</dbReference>
<keyword evidence="6" id="KW-1185">Reference proteome</keyword>
<dbReference type="InterPro" id="IPR011990">
    <property type="entry name" value="TPR-like_helical_dom_sf"/>
</dbReference>
<dbReference type="SUPFAM" id="SSF52540">
    <property type="entry name" value="P-loop containing nucleoside triphosphate hydrolases"/>
    <property type="match status" value="1"/>
</dbReference>
<evidence type="ECO:0000313" key="6">
    <source>
        <dbReference type="Proteomes" id="UP001369736"/>
    </source>
</evidence>
<name>A0ABU8LXT6_9PSEU</name>
<feature type="domain" description="HTH luxR-type" evidence="4">
    <location>
        <begin position="973"/>
        <end position="1038"/>
    </location>
</feature>
<reference evidence="5 6" key="1">
    <citation type="submission" date="2024-03" db="EMBL/GenBank/DDBJ databases">
        <title>Actinomycetospora sp. OC33-EN07, a novel actinomycete isolated from wild orchid (Aerides multiflora).</title>
        <authorList>
            <person name="Suriyachadkun C."/>
        </authorList>
    </citation>
    <scope>NUCLEOTIDE SEQUENCE [LARGE SCALE GENOMIC DNA]</scope>
    <source>
        <strain evidence="5 6">OC33-EN07</strain>
    </source>
</reference>
<dbReference type="InterPro" id="IPR027417">
    <property type="entry name" value="P-loop_NTPase"/>
</dbReference>
<organism evidence="5 6">
    <name type="scientific">Actinomycetospora flava</name>
    <dbReference type="NCBI Taxonomy" id="3129232"/>
    <lineage>
        <taxon>Bacteria</taxon>
        <taxon>Bacillati</taxon>
        <taxon>Actinomycetota</taxon>
        <taxon>Actinomycetes</taxon>
        <taxon>Pseudonocardiales</taxon>
        <taxon>Pseudonocardiaceae</taxon>
        <taxon>Actinomycetospora</taxon>
    </lineage>
</organism>
<dbReference type="Gene3D" id="1.10.10.10">
    <property type="entry name" value="Winged helix-like DNA-binding domain superfamily/Winged helix DNA-binding domain"/>
    <property type="match status" value="1"/>
</dbReference>
<dbReference type="SUPFAM" id="SSF48452">
    <property type="entry name" value="TPR-like"/>
    <property type="match status" value="1"/>
</dbReference>
<evidence type="ECO:0000256" key="1">
    <source>
        <dbReference type="ARBA" id="ARBA00022741"/>
    </source>
</evidence>
<evidence type="ECO:0000256" key="3">
    <source>
        <dbReference type="SAM" id="MobiDB-lite"/>
    </source>
</evidence>
<evidence type="ECO:0000259" key="4">
    <source>
        <dbReference type="PROSITE" id="PS50043"/>
    </source>
</evidence>
<feature type="region of interest" description="Disordered" evidence="3">
    <location>
        <begin position="741"/>
        <end position="761"/>
    </location>
</feature>
<dbReference type="SMART" id="SM00421">
    <property type="entry name" value="HTH_LUXR"/>
    <property type="match status" value="1"/>
</dbReference>
<sequence length="1050" mass="110320">MGGQGAYREGGAGTAEPPPWRAADAAVLARCWERARSSGALTVVLTGDAGAGKTRLVRGLAERAEADGGVVVSGAAVDVGEQLPLWPVATGLRRLLRPAGTTADAPPAVLAARAALAPWRDELAPLLDPGPGATPPSGGHLLELVRRVLVTLAAEAPVLVVVDDLHWADRTTRELVVSLVAHLTDERILLVATARSEALDVTHPLRRMLPELTRDRAVRAIELAPLPRGRVEEIVRDAGGDTGLTDLVWRRSAGNPFIVAETLAAVADGAADGLSPGLRGLVLGRLSGLRPLAQTVVAALALGEEPVPHRLLAEVVRTEEDDLLAALREAAEAAMVVVDPEVEGYALRHGLMRDVVAAELMPGERRGLHRRYALAYDAVLGAGPELAHDPAASLRRAHHWTRADDPESALPAVVHAATVAEQIHEFGTAHRQWMAALALAAARATPPSARVLPGHRPPALPPAGGDDPEAGVMLARAADTAQLAGEYDAAVDLLRRLVPDPAAAGAAELPAVVRLGRSLLDAGRTGDAVAVLHDAGRAERVGDDPALAAVHAAHAEALLITGDVRGAQREAERALAVSRRQGEHAEQAPMLATLGSALAYLENPDAGLAAVADGLMIAERTGDAAAVGRAYQAWADLLSGPLGELHEGVEIARQGVARMRDLGLARSAGVRLLATTANGLFRLGRWSEASDAVDEAWALSPTGADALEVRLARCRLQVGRGEFVEADEDLRAVDLLALDGTGEDSAAPDDRTPGPPRRGTVASRYRVPLLTLRSGVEMWRGRPDLARTLVARGLDVAEHTPDDVFLVAPLVWHGLRAEAEAAARGMATDRAALERLARHVVNLERRVPSTVPALRRTVLAYVTMCRAEAGRAAGASDPDAWAQVAEMWGKQLNPYPAAYAMLRRAEALLASGTRRGEAARALRSAAETATAMGAGPFLDEIAGLARRARLDVTHAGEAPVATAAGETTAAARRAPELAALTSREHEVLAVLADGLSNREIAHRLYISERTVAVHVSRVLAKTGTRSRTQAAALLQRVRARPTGPERGTRA</sequence>
<gene>
    <name evidence="5" type="ORF">WCD58_02215</name>
</gene>
<dbReference type="InterPro" id="IPR000792">
    <property type="entry name" value="Tscrpt_reg_LuxR_C"/>
</dbReference>